<gene>
    <name evidence="1" type="ORF">METZ01_LOCUS240992</name>
</gene>
<organism evidence="1">
    <name type="scientific">marine metagenome</name>
    <dbReference type="NCBI Taxonomy" id="408172"/>
    <lineage>
        <taxon>unclassified sequences</taxon>
        <taxon>metagenomes</taxon>
        <taxon>ecological metagenomes</taxon>
    </lineage>
</organism>
<evidence type="ECO:0000313" key="1">
    <source>
        <dbReference type="EMBL" id="SVB88138.1"/>
    </source>
</evidence>
<protein>
    <recommendedName>
        <fullName evidence="2">Methyltransferase putative zinc binding domain-containing protein</fullName>
    </recommendedName>
</protein>
<proteinExistence type="predicted"/>
<feature type="non-terminal residue" evidence="1">
    <location>
        <position position="46"/>
    </location>
</feature>
<dbReference type="AlphaFoldDB" id="A0A382HLF8"/>
<name>A0A382HLF8_9ZZZZ</name>
<evidence type="ECO:0008006" key="2">
    <source>
        <dbReference type="Google" id="ProtNLM"/>
    </source>
</evidence>
<accession>A0A382HLF8</accession>
<dbReference type="EMBL" id="UINC01061985">
    <property type="protein sequence ID" value="SVB88138.1"/>
    <property type="molecule type" value="Genomic_DNA"/>
</dbReference>
<reference evidence="1" key="1">
    <citation type="submission" date="2018-05" db="EMBL/GenBank/DDBJ databases">
        <authorList>
            <person name="Lanie J.A."/>
            <person name="Ng W.-L."/>
            <person name="Kazmierczak K.M."/>
            <person name="Andrzejewski T.M."/>
            <person name="Davidsen T.M."/>
            <person name="Wayne K.J."/>
            <person name="Tettelin H."/>
            <person name="Glass J.I."/>
            <person name="Rusch D."/>
            <person name="Podicherti R."/>
            <person name="Tsui H.-C.T."/>
            <person name="Winkler M.E."/>
        </authorList>
    </citation>
    <scope>NUCLEOTIDE SEQUENCE</scope>
</reference>
<sequence length="46" mass="5347">MEIINCIVCGENKITPFIEVSDRLSKNPDLFQLVKCDCNFIYLNPR</sequence>